<evidence type="ECO:0000256" key="2">
    <source>
        <dbReference type="ARBA" id="ARBA00022603"/>
    </source>
</evidence>
<gene>
    <name evidence="5" type="ORF">CUC15_12200</name>
</gene>
<dbReference type="SUPFAM" id="SSF75217">
    <property type="entry name" value="alpha/beta knot"/>
    <property type="match status" value="1"/>
</dbReference>
<dbReference type="GO" id="GO:0008173">
    <property type="term" value="F:RNA methyltransferase activity"/>
    <property type="evidence" value="ECO:0007669"/>
    <property type="project" value="InterPro"/>
</dbReference>
<dbReference type="InterPro" id="IPR051259">
    <property type="entry name" value="rRNA_Methyltransferase"/>
</dbReference>
<dbReference type="Gene3D" id="3.40.1280.10">
    <property type="match status" value="1"/>
</dbReference>
<evidence type="ECO:0000313" key="6">
    <source>
        <dbReference type="Proteomes" id="UP000253908"/>
    </source>
</evidence>
<evidence type="ECO:0000313" key="5">
    <source>
        <dbReference type="EMBL" id="AXI09639.1"/>
    </source>
</evidence>
<dbReference type="EMBL" id="CP024848">
    <property type="protein sequence ID" value="AXI09639.1"/>
    <property type="molecule type" value="Genomic_DNA"/>
</dbReference>
<keyword evidence="3 5" id="KW-0808">Transferase</keyword>
<dbReference type="RefSeq" id="WP_114916926.1">
    <property type="nucleotide sequence ID" value="NZ_CP024848.1"/>
</dbReference>
<evidence type="ECO:0000256" key="3">
    <source>
        <dbReference type="ARBA" id="ARBA00022679"/>
    </source>
</evidence>
<dbReference type="Pfam" id="PF00588">
    <property type="entry name" value="SpoU_methylase"/>
    <property type="match status" value="1"/>
</dbReference>
<dbReference type="GO" id="GO:0005737">
    <property type="term" value="C:cytoplasm"/>
    <property type="evidence" value="ECO:0007669"/>
    <property type="project" value="UniProtKB-ARBA"/>
</dbReference>
<dbReference type="KEGG" id="ocn:CUC15_12200"/>
<feature type="domain" description="RNA 2-O ribose methyltransferase substrate binding" evidence="4">
    <location>
        <begin position="29"/>
        <end position="96"/>
    </location>
</feature>
<dbReference type="CDD" id="cd18095">
    <property type="entry name" value="SpoU-like_rRNA-MTase"/>
    <property type="match status" value="1"/>
</dbReference>
<comment type="similarity">
    <text evidence="1">Belongs to the class IV-like SAM-binding methyltransferase superfamily. RNA methyltransferase TrmH family.</text>
</comment>
<dbReference type="OrthoDB" id="9794400at2"/>
<dbReference type="Gene3D" id="3.30.1330.30">
    <property type="match status" value="1"/>
</dbReference>
<dbReference type="InterPro" id="IPR029028">
    <property type="entry name" value="Alpha/beta_knot_MTases"/>
</dbReference>
<dbReference type="SMART" id="SM00967">
    <property type="entry name" value="SpoU_sub_bind"/>
    <property type="match status" value="1"/>
</dbReference>
<proteinExistence type="inferred from homology"/>
<evidence type="ECO:0000256" key="1">
    <source>
        <dbReference type="ARBA" id="ARBA00007228"/>
    </source>
</evidence>
<dbReference type="Proteomes" id="UP000253908">
    <property type="component" value="Chromosome"/>
</dbReference>
<dbReference type="InterPro" id="IPR001537">
    <property type="entry name" value="SpoU_MeTrfase"/>
</dbReference>
<dbReference type="InterPro" id="IPR053888">
    <property type="entry name" value="MRM3-like_sub_bind"/>
</dbReference>
<accession>A0A345PI09</accession>
<dbReference type="InterPro" id="IPR029026">
    <property type="entry name" value="tRNA_m1G_MTases_N"/>
</dbReference>
<dbReference type="GO" id="GO:0003723">
    <property type="term" value="F:RNA binding"/>
    <property type="evidence" value="ECO:0007669"/>
    <property type="project" value="InterPro"/>
</dbReference>
<keyword evidence="2 5" id="KW-0489">Methyltransferase</keyword>
<reference evidence="6" key="1">
    <citation type="submission" date="2017-11" db="EMBL/GenBank/DDBJ databases">
        <authorList>
            <person name="Zhu W."/>
        </authorList>
    </citation>
    <scope>NUCLEOTIDE SEQUENCE [LARGE SCALE GENOMIC DNA]</scope>
    <source>
        <strain evidence="6">160</strain>
    </source>
</reference>
<dbReference type="InterPro" id="IPR013123">
    <property type="entry name" value="SpoU_subst-bd"/>
</dbReference>
<evidence type="ECO:0000259" key="4">
    <source>
        <dbReference type="SMART" id="SM00967"/>
    </source>
</evidence>
<dbReference type="AlphaFoldDB" id="A0A345PI09"/>
<organism evidence="5 6">
    <name type="scientific">Oceanobacillus zhaokaii</name>
    <dbReference type="NCBI Taxonomy" id="2052660"/>
    <lineage>
        <taxon>Bacteria</taxon>
        <taxon>Bacillati</taxon>
        <taxon>Bacillota</taxon>
        <taxon>Bacilli</taxon>
        <taxon>Bacillales</taxon>
        <taxon>Bacillaceae</taxon>
        <taxon>Oceanobacillus</taxon>
    </lineage>
</organism>
<dbReference type="Pfam" id="PF22435">
    <property type="entry name" value="MRM3-like_sub_bind"/>
    <property type="match status" value="1"/>
</dbReference>
<dbReference type="SUPFAM" id="SSF55315">
    <property type="entry name" value="L30e-like"/>
    <property type="match status" value="1"/>
</dbReference>
<dbReference type="PANTHER" id="PTHR43191">
    <property type="entry name" value="RRNA METHYLTRANSFERASE 3"/>
    <property type="match status" value="1"/>
</dbReference>
<dbReference type="PANTHER" id="PTHR43191:SF2">
    <property type="entry name" value="RRNA METHYLTRANSFERASE 3, MITOCHONDRIAL"/>
    <property type="match status" value="1"/>
</dbReference>
<keyword evidence="6" id="KW-1185">Reference proteome</keyword>
<protein>
    <submittedName>
        <fullName evidence="5">RNA methyltransferase</fullName>
    </submittedName>
</protein>
<dbReference type="GO" id="GO:0006396">
    <property type="term" value="P:RNA processing"/>
    <property type="evidence" value="ECO:0007669"/>
    <property type="project" value="InterPro"/>
</dbReference>
<sequence>MITSVKNERVKAWKKLHNRKERNNTKTFIIEGFHLLEEAWKSDWVIQEIIAEEAVELPNWCQDYEVERVSAPVFEQITQTQTPQGVAAVLEMKEATKRKGNYLLLIDSVQDPGNLGTMIRTADAAGMDGIVLGNGTVDIYNDKVLRSTQGSIFHIPIYHASLLDEVKDLQQNGFKIWATALLNAKKYNEIQIDGKVALILGNEGAGVRQELIDVADEIVTIPIYGKAESLNVSIAAGILMYYLKR</sequence>
<dbReference type="InterPro" id="IPR029064">
    <property type="entry name" value="Ribosomal_eL30-like_sf"/>
</dbReference>
<dbReference type="GO" id="GO:0032259">
    <property type="term" value="P:methylation"/>
    <property type="evidence" value="ECO:0007669"/>
    <property type="project" value="UniProtKB-KW"/>
</dbReference>
<name>A0A345PI09_9BACI</name>